<reference evidence="1 2" key="1">
    <citation type="submission" date="2018-08" db="EMBL/GenBank/DDBJ databases">
        <title>Chitinophagaceae sp. K23C18032701, a novel bacterium isolated from forest soil.</title>
        <authorList>
            <person name="Wang C."/>
        </authorList>
    </citation>
    <scope>NUCLEOTIDE SEQUENCE [LARGE SCALE GENOMIC DNA]</scope>
    <source>
        <strain evidence="1 2">K23C18032701</strain>
    </source>
</reference>
<comment type="caution">
    <text evidence="1">The sequence shown here is derived from an EMBL/GenBank/DDBJ whole genome shotgun (WGS) entry which is preliminary data.</text>
</comment>
<name>A0A3E1NCX7_9BACT</name>
<evidence type="ECO:0000313" key="2">
    <source>
        <dbReference type="Proteomes" id="UP000261284"/>
    </source>
</evidence>
<organism evidence="1 2">
    <name type="scientific">Deminuibacter soli</name>
    <dbReference type="NCBI Taxonomy" id="2291815"/>
    <lineage>
        <taxon>Bacteria</taxon>
        <taxon>Pseudomonadati</taxon>
        <taxon>Bacteroidota</taxon>
        <taxon>Chitinophagia</taxon>
        <taxon>Chitinophagales</taxon>
        <taxon>Chitinophagaceae</taxon>
        <taxon>Deminuibacter</taxon>
    </lineage>
</organism>
<proteinExistence type="predicted"/>
<dbReference type="Proteomes" id="UP000261284">
    <property type="component" value="Unassembled WGS sequence"/>
</dbReference>
<sequence length="87" mass="10378">MNFNVPEFFYQGEKYFARVKADVIREQGTHRDARYDVEIFRSPHYPCGVLEIVETLEGGFNIKRNMLEGVSKFISRDIYRYISEQFD</sequence>
<dbReference type="RefSeq" id="WP_116849790.1">
    <property type="nucleotide sequence ID" value="NZ_QTJU01000016.1"/>
</dbReference>
<accession>A0A3E1NCX7</accession>
<dbReference type="EMBL" id="QTJU01000016">
    <property type="protein sequence ID" value="RFM25712.1"/>
    <property type="molecule type" value="Genomic_DNA"/>
</dbReference>
<keyword evidence="2" id="KW-1185">Reference proteome</keyword>
<gene>
    <name evidence="1" type="ORF">DXN05_23670</name>
</gene>
<protein>
    <submittedName>
        <fullName evidence="1">Uncharacterized protein</fullName>
    </submittedName>
</protein>
<dbReference type="AlphaFoldDB" id="A0A3E1NCX7"/>
<evidence type="ECO:0000313" key="1">
    <source>
        <dbReference type="EMBL" id="RFM25712.1"/>
    </source>
</evidence>